<dbReference type="Pfam" id="PF13229">
    <property type="entry name" value="Beta_helix"/>
    <property type="match status" value="1"/>
</dbReference>
<evidence type="ECO:0000259" key="2">
    <source>
        <dbReference type="Pfam" id="PF13229"/>
    </source>
</evidence>
<dbReference type="Proteomes" id="UP001430149">
    <property type="component" value="Unassembled WGS sequence"/>
</dbReference>
<dbReference type="PANTHER" id="PTHR31339">
    <property type="entry name" value="PECTIN LYASE-RELATED"/>
    <property type="match status" value="1"/>
</dbReference>
<evidence type="ECO:0000313" key="4">
    <source>
        <dbReference type="Proteomes" id="UP001430149"/>
    </source>
</evidence>
<dbReference type="SMART" id="SM00710">
    <property type="entry name" value="PbH1"/>
    <property type="match status" value="8"/>
</dbReference>
<dbReference type="PANTHER" id="PTHR31339:SF9">
    <property type="entry name" value="PLASMIN AND FIBRONECTIN-BINDING PROTEIN A"/>
    <property type="match status" value="1"/>
</dbReference>
<proteinExistence type="predicted"/>
<comment type="caution">
    <text evidence="3">The sequence shown here is derived from an EMBL/GenBank/DDBJ whole genome shotgun (WGS) entry which is preliminary data.</text>
</comment>
<dbReference type="SUPFAM" id="SSF51126">
    <property type="entry name" value="Pectin lyase-like"/>
    <property type="match status" value="1"/>
</dbReference>
<dbReference type="InterPro" id="IPR012334">
    <property type="entry name" value="Pectin_lyas_fold"/>
</dbReference>
<gene>
    <name evidence="3" type="ORF">ISP19_06625</name>
</gene>
<dbReference type="InterPro" id="IPR024535">
    <property type="entry name" value="RHGA/B-epi-like_pectate_lyase"/>
</dbReference>
<dbReference type="EMBL" id="JADIKE010000031">
    <property type="protein sequence ID" value="MBM7125053.1"/>
    <property type="molecule type" value="Genomic_DNA"/>
</dbReference>
<evidence type="ECO:0000259" key="1">
    <source>
        <dbReference type="Pfam" id="PF12708"/>
    </source>
</evidence>
<reference evidence="3" key="1">
    <citation type="submission" date="2020-10" db="EMBL/GenBank/DDBJ databases">
        <title>Phylogeny of dyella-like bacteria.</title>
        <authorList>
            <person name="Fu J."/>
        </authorList>
    </citation>
    <scope>NUCLEOTIDE SEQUENCE</scope>
    <source>
        <strain evidence="3">DHOC52</strain>
    </source>
</reference>
<dbReference type="Pfam" id="PF12708">
    <property type="entry name" value="Pect-lyase_RHGA_epim"/>
    <property type="match status" value="1"/>
</dbReference>
<protein>
    <submittedName>
        <fullName evidence="3">Right-handed parallel beta-helix repeat-containing protein</fullName>
    </submittedName>
</protein>
<accession>A0ABS2K2Q7</accession>
<feature type="domain" description="Rhamnogalacturonase A/B/Epimerase-like pectate lyase" evidence="1">
    <location>
        <begin position="50"/>
        <end position="95"/>
    </location>
</feature>
<feature type="domain" description="Right handed beta helix" evidence="2">
    <location>
        <begin position="199"/>
        <end position="375"/>
    </location>
</feature>
<organism evidence="3 4">
    <name type="scientific">Dyella flava</name>
    <dbReference type="NCBI Taxonomy" id="1920170"/>
    <lineage>
        <taxon>Bacteria</taxon>
        <taxon>Pseudomonadati</taxon>
        <taxon>Pseudomonadota</taxon>
        <taxon>Gammaproteobacteria</taxon>
        <taxon>Lysobacterales</taxon>
        <taxon>Rhodanobacteraceae</taxon>
        <taxon>Dyella</taxon>
    </lineage>
</organism>
<dbReference type="InterPro" id="IPR011050">
    <property type="entry name" value="Pectin_lyase_fold/virulence"/>
</dbReference>
<name>A0ABS2K2Q7_9GAMM</name>
<dbReference type="RefSeq" id="WP_204680582.1">
    <property type="nucleotide sequence ID" value="NZ_BSNR01000018.1"/>
</dbReference>
<sequence length="378" mass="39779">MTKPSAASRTFTARRDFLRRSLWLALLPIWPAAARAWFAQVMPGAGGPVINVRDKGAKGDGSHDDTAAIQAAIDALPASGGTVTIPSGTYMIDATRAINLRSNMLLQMAPDAQLTAIPNNLQRYHVIKVWQVSNVRITGGRIVGERNGHLGAGGEWGYGLNIEASNQVSVSDMHISDCWGDGIWVGALGPNFHAVPATQVMIDRVVSTNNRRQGMSIGPVDGVVVTNSTFSNTNGTKPEAGIDIEPQAQGPARNITIDHCVISSNHGTGMEMHDNVAGVVVKNCTIQGNAGYGVMTVGTAQVTVANNVISSNGLTGVTIAGATDGAQVTGNKLIGNSARFFHRVASMFSSKSTDEENRELRVDDSTRGVTVSGNTFSS</sequence>
<evidence type="ECO:0000313" key="3">
    <source>
        <dbReference type="EMBL" id="MBM7125053.1"/>
    </source>
</evidence>
<dbReference type="Gene3D" id="2.160.20.10">
    <property type="entry name" value="Single-stranded right-handed beta-helix, Pectin lyase-like"/>
    <property type="match status" value="1"/>
</dbReference>
<dbReference type="InterPro" id="IPR051801">
    <property type="entry name" value="GH28_Enzymes"/>
</dbReference>
<dbReference type="InterPro" id="IPR006626">
    <property type="entry name" value="PbH1"/>
</dbReference>
<keyword evidence="4" id="KW-1185">Reference proteome</keyword>
<dbReference type="InterPro" id="IPR039448">
    <property type="entry name" value="Beta_helix"/>
</dbReference>